<keyword evidence="4" id="KW-0808">Transferase</keyword>
<dbReference type="PANTHER" id="PTHR43065:SF10">
    <property type="entry name" value="PEROXIDE STRESS-ACTIVATED HISTIDINE KINASE MAK3"/>
    <property type="match status" value="1"/>
</dbReference>
<evidence type="ECO:0000256" key="4">
    <source>
        <dbReference type="ARBA" id="ARBA00022679"/>
    </source>
</evidence>
<dbReference type="GO" id="GO:0004673">
    <property type="term" value="F:protein histidine kinase activity"/>
    <property type="evidence" value="ECO:0007669"/>
    <property type="project" value="UniProtKB-EC"/>
</dbReference>
<evidence type="ECO:0000313" key="11">
    <source>
        <dbReference type="Proteomes" id="UP000018362"/>
    </source>
</evidence>
<dbReference type="Pfam" id="PF13589">
    <property type="entry name" value="HATPase_c_3"/>
    <property type="match status" value="1"/>
</dbReference>
<evidence type="ECO:0000256" key="1">
    <source>
        <dbReference type="ARBA" id="ARBA00000085"/>
    </source>
</evidence>
<dbReference type="PRINTS" id="PR00344">
    <property type="entry name" value="BCTRLSENSOR"/>
</dbReference>
<dbReference type="Proteomes" id="UP000018362">
    <property type="component" value="Unassembled WGS sequence"/>
</dbReference>
<keyword evidence="5" id="KW-0547">Nucleotide-binding</keyword>
<evidence type="ECO:0000256" key="2">
    <source>
        <dbReference type="ARBA" id="ARBA00012438"/>
    </source>
</evidence>
<dbReference type="InterPro" id="IPR036890">
    <property type="entry name" value="HATPase_C_sf"/>
</dbReference>
<dbReference type="InterPro" id="IPR004358">
    <property type="entry name" value="Sig_transdc_His_kin-like_C"/>
</dbReference>
<feature type="domain" description="Histidine kinase" evidence="9">
    <location>
        <begin position="494"/>
        <end position="719"/>
    </location>
</feature>
<evidence type="ECO:0000256" key="3">
    <source>
        <dbReference type="ARBA" id="ARBA00022553"/>
    </source>
</evidence>
<proteinExistence type="predicted"/>
<sequence>MDQKRVGFTIDAGLIQRLGYELVGRAETAVSELIKNAYDADARNVNVYFKNSNVIGGALEICDDGLGMDEGQLINGFMRISSSDKIHNPISPKYKRQRAGRKGIGRFATQRLGEELVIITQTANSDNALKITIDWNSYISDADLTSITFPIEVIPKLQKEGTILRINKLRDVWTIASIKRVYRYVIDLFQPNYLSDRTASDSDDVYFKTNFYKQDANDLFCEPIFNEQISIFDKALATFEGYIDKEHIGHVSIKSESLELDDVIDIVGNDNQVYIKLSDVHFKIYYFIYNRPLYYGDRITNQELNSIQSLSLTASGVRLYRNGFRVLPYGEATDDWTKVDRRWSSDSGVINVPLSNKNLFGFVEIQDPTGMLFEETSSREGLIENEAFNELSDFVHKSLVAARQRLASALTRFKKRRNADVLENDTEKESSINEKLDFLDKMINDSVANLNSDNQIDRNKRFYEGKQIVHELRGQLEELSMLRVLAGLGLSIGEFTHEIKQYRPSIYGQIHQLLLMSLPEEAINRVNKIKYNFDNLFVYTDYFRKTITQNLDRRVESIDILEVIDDFRRIIEKDADQFGIKFDIVARSFDVTIIPMHRSEWSSILYNLYSNAKKAIVRAKRDIGTIRIVVGSLNDDTVVIDFEDNGDGIPLKNWERVFEAFFTTTSPASFDAPTDEQMVGTGLGLKIVKDIIVYYKGKIYLVPPEENFSTCFRIELPKQ</sequence>
<organism evidence="10 11">
    <name type="scientific">Phocaeicola coprocola CAG:162</name>
    <dbReference type="NCBI Taxonomy" id="1263040"/>
    <lineage>
        <taxon>Bacteria</taxon>
        <taxon>Pseudomonadati</taxon>
        <taxon>Bacteroidota</taxon>
        <taxon>Bacteroidia</taxon>
        <taxon>Bacteroidales</taxon>
        <taxon>Bacteroidaceae</taxon>
        <taxon>Phocaeicola</taxon>
    </lineage>
</organism>
<protein>
    <recommendedName>
        <fullName evidence="2">histidine kinase</fullName>
        <ecNumber evidence="2">2.7.13.3</ecNumber>
    </recommendedName>
</protein>
<evidence type="ECO:0000259" key="9">
    <source>
        <dbReference type="PROSITE" id="PS50109"/>
    </source>
</evidence>
<dbReference type="EMBL" id="CBCJ010000185">
    <property type="protein sequence ID" value="CDA71893.1"/>
    <property type="molecule type" value="Genomic_DNA"/>
</dbReference>
<dbReference type="SMART" id="SM00387">
    <property type="entry name" value="HATPase_c"/>
    <property type="match status" value="1"/>
</dbReference>
<evidence type="ECO:0000256" key="6">
    <source>
        <dbReference type="ARBA" id="ARBA00022777"/>
    </source>
</evidence>
<dbReference type="InterPro" id="IPR003594">
    <property type="entry name" value="HATPase_dom"/>
</dbReference>
<dbReference type="PROSITE" id="PS50109">
    <property type="entry name" value="HIS_KIN"/>
    <property type="match status" value="1"/>
</dbReference>
<dbReference type="SUPFAM" id="SSF55874">
    <property type="entry name" value="ATPase domain of HSP90 chaperone/DNA topoisomerase II/histidine kinase"/>
    <property type="match status" value="2"/>
</dbReference>
<dbReference type="PANTHER" id="PTHR43065">
    <property type="entry name" value="SENSOR HISTIDINE KINASE"/>
    <property type="match status" value="1"/>
</dbReference>
<dbReference type="Gene3D" id="3.30.565.10">
    <property type="entry name" value="Histidine kinase-like ATPase, C-terminal domain"/>
    <property type="match status" value="2"/>
</dbReference>
<dbReference type="GO" id="GO:0005524">
    <property type="term" value="F:ATP binding"/>
    <property type="evidence" value="ECO:0007669"/>
    <property type="project" value="UniProtKB-KW"/>
</dbReference>
<keyword evidence="6 10" id="KW-0418">Kinase</keyword>
<dbReference type="InterPro" id="IPR005467">
    <property type="entry name" value="His_kinase_dom"/>
</dbReference>
<evidence type="ECO:0000256" key="5">
    <source>
        <dbReference type="ARBA" id="ARBA00022741"/>
    </source>
</evidence>
<dbReference type="RefSeq" id="WP_022126547.1">
    <property type="nucleotide sequence ID" value="NZ_FR881031.1"/>
</dbReference>
<evidence type="ECO:0000256" key="8">
    <source>
        <dbReference type="ARBA" id="ARBA00023012"/>
    </source>
</evidence>
<dbReference type="AlphaFoldDB" id="R6C5X1"/>
<reference evidence="10" key="1">
    <citation type="submission" date="2012-11" db="EMBL/GenBank/DDBJ databases">
        <title>Dependencies among metagenomic species, viruses, plasmids and units of genetic variation.</title>
        <authorList>
            <person name="Nielsen H.B."/>
            <person name="Almeida M."/>
            <person name="Juncker A.S."/>
            <person name="Rasmussen S."/>
            <person name="Li J."/>
            <person name="Sunagawa S."/>
            <person name="Plichta D."/>
            <person name="Gautier L."/>
            <person name="Le Chatelier E."/>
            <person name="Peletier E."/>
            <person name="Bonde I."/>
            <person name="Nielsen T."/>
            <person name="Manichanh C."/>
            <person name="Arumugam M."/>
            <person name="Batto J."/>
            <person name="Santos M.B.Q.D."/>
            <person name="Blom N."/>
            <person name="Borruel N."/>
            <person name="Burgdorf K.S."/>
            <person name="Boumezbeur F."/>
            <person name="Casellas F."/>
            <person name="Dore J."/>
            <person name="Guarner F."/>
            <person name="Hansen T."/>
            <person name="Hildebrand F."/>
            <person name="Kaas R.S."/>
            <person name="Kennedy S."/>
            <person name="Kristiansen K."/>
            <person name="Kultima J.R."/>
            <person name="Leonard P."/>
            <person name="Levenez F."/>
            <person name="Lund O."/>
            <person name="Moumen B."/>
            <person name="Le Paslier D."/>
            <person name="Pons N."/>
            <person name="Pedersen O."/>
            <person name="Prifti E."/>
            <person name="Qin J."/>
            <person name="Raes J."/>
            <person name="Tap J."/>
            <person name="Tims S."/>
            <person name="Ussery D.W."/>
            <person name="Yamada T."/>
            <person name="MetaHit consortium"/>
            <person name="Renault P."/>
            <person name="Sicheritz-Ponten T."/>
            <person name="Bork P."/>
            <person name="Wang J."/>
            <person name="Brunak S."/>
            <person name="Ehrlich S.D."/>
        </authorList>
    </citation>
    <scope>NUCLEOTIDE SEQUENCE [LARGE SCALE GENOMIC DNA]</scope>
</reference>
<accession>R6C5X1</accession>
<gene>
    <name evidence="10" type="ORF">BN509_02477</name>
</gene>
<dbReference type="GO" id="GO:0000160">
    <property type="term" value="P:phosphorelay signal transduction system"/>
    <property type="evidence" value="ECO:0007669"/>
    <property type="project" value="UniProtKB-KW"/>
</dbReference>
<comment type="caution">
    <text evidence="10">The sequence shown here is derived from an EMBL/GenBank/DDBJ whole genome shotgun (WGS) entry which is preliminary data.</text>
</comment>
<keyword evidence="8" id="KW-0902">Two-component regulatory system</keyword>
<dbReference type="EC" id="2.7.13.3" evidence="2"/>
<dbReference type="Pfam" id="PF02518">
    <property type="entry name" value="HATPase_c"/>
    <property type="match status" value="1"/>
</dbReference>
<keyword evidence="7" id="KW-0067">ATP-binding</keyword>
<evidence type="ECO:0000313" key="10">
    <source>
        <dbReference type="EMBL" id="CDA71893.1"/>
    </source>
</evidence>
<keyword evidence="3" id="KW-0597">Phosphoprotein</keyword>
<comment type="catalytic activity">
    <reaction evidence="1">
        <text>ATP + protein L-histidine = ADP + protein N-phospho-L-histidine.</text>
        <dbReference type="EC" id="2.7.13.3"/>
    </reaction>
</comment>
<evidence type="ECO:0000256" key="7">
    <source>
        <dbReference type="ARBA" id="ARBA00022840"/>
    </source>
</evidence>
<name>R6C5X1_9BACT</name>